<evidence type="ECO:0000313" key="4">
    <source>
        <dbReference type="EMBL" id="KDA54036.1"/>
    </source>
</evidence>
<keyword evidence="2" id="KW-0378">Hydrolase</keyword>
<name>A0A062Y0W4_9BACT</name>
<dbReference type="PANTHER" id="PTHR31302">
    <property type="entry name" value="TRANSMEMBRANE PROTEIN WITH METALLOPHOSPHOESTERASE DOMAIN-RELATED"/>
    <property type="match status" value="1"/>
</dbReference>
<accession>A0A062Y0W4</accession>
<sequence>MHAVTYITRHRRWPARLGWGGEGLYSRFRWHRERSLPLVRRVLLVHPRLPEAFDGLTVAQVSDVHAGQFMTPDRLEKVRALVCRLAPDMIVFTGDQLDRRPVDAELFVQAFAGLSAPLGVYGILGNHDYLAGRELAVAALEAAGITPLVNEAALVQRRGASLLLAGVDDLDAPRPFGPDFSVLQTDNGFFKLLLCHQPRLWPEAIRHGADLTLSGHTHGGQISPIGERFSVARLATRFVAGAYVSGSHLLYVSRGVGVGAVPLRVGTLPEVDLITLHRGQPAASL</sequence>
<dbReference type="InterPro" id="IPR051158">
    <property type="entry name" value="Metallophosphoesterase_sf"/>
</dbReference>
<dbReference type="GO" id="GO:0016020">
    <property type="term" value="C:membrane"/>
    <property type="evidence" value="ECO:0007669"/>
    <property type="project" value="GOC"/>
</dbReference>
<evidence type="ECO:0000313" key="5">
    <source>
        <dbReference type="Proteomes" id="UP000027284"/>
    </source>
</evidence>
<gene>
    <name evidence="4" type="ORF">EG19_01285</name>
</gene>
<protein>
    <recommendedName>
        <fullName evidence="3">Calcineurin-like phosphoesterase domain-containing protein</fullName>
    </recommendedName>
</protein>
<dbReference type="PANTHER" id="PTHR31302:SF31">
    <property type="entry name" value="PHOSPHODIESTERASE YAEI"/>
    <property type="match status" value="1"/>
</dbReference>
<dbReference type="AlphaFoldDB" id="A0A062Y0W4"/>
<organism evidence="4 5">
    <name type="scientific">Thermoanaerobaculum aquaticum</name>
    <dbReference type="NCBI Taxonomy" id="1312852"/>
    <lineage>
        <taxon>Bacteria</taxon>
        <taxon>Pseudomonadati</taxon>
        <taxon>Acidobacteriota</taxon>
        <taxon>Thermoanaerobaculia</taxon>
        <taxon>Thermoanaerobaculales</taxon>
        <taxon>Thermoanaerobaculaceae</taxon>
        <taxon>Thermoanaerobaculum</taxon>
    </lineage>
</organism>
<dbReference type="Proteomes" id="UP000027284">
    <property type="component" value="Unassembled WGS sequence"/>
</dbReference>
<dbReference type="STRING" id="1312852.EG19_01285"/>
<dbReference type="Pfam" id="PF00149">
    <property type="entry name" value="Metallophos"/>
    <property type="match status" value="1"/>
</dbReference>
<dbReference type="InterPro" id="IPR004843">
    <property type="entry name" value="Calcineurin-like_PHP"/>
</dbReference>
<proteinExistence type="predicted"/>
<evidence type="ECO:0000259" key="3">
    <source>
        <dbReference type="Pfam" id="PF00149"/>
    </source>
</evidence>
<dbReference type="InterPro" id="IPR029052">
    <property type="entry name" value="Metallo-depent_PP-like"/>
</dbReference>
<keyword evidence="1" id="KW-0479">Metal-binding</keyword>
<dbReference type="SUPFAM" id="SSF56300">
    <property type="entry name" value="Metallo-dependent phosphatases"/>
    <property type="match status" value="1"/>
</dbReference>
<dbReference type="GO" id="GO:0008758">
    <property type="term" value="F:UDP-2,3-diacylglucosamine hydrolase activity"/>
    <property type="evidence" value="ECO:0007669"/>
    <property type="project" value="TreeGrafter"/>
</dbReference>
<dbReference type="EMBL" id="JMFG01000013">
    <property type="protein sequence ID" value="KDA54036.1"/>
    <property type="molecule type" value="Genomic_DNA"/>
</dbReference>
<evidence type="ECO:0000256" key="1">
    <source>
        <dbReference type="ARBA" id="ARBA00022723"/>
    </source>
</evidence>
<dbReference type="CDD" id="cd07385">
    <property type="entry name" value="MPP_YkuE_C"/>
    <property type="match status" value="1"/>
</dbReference>
<dbReference type="GO" id="GO:0009245">
    <property type="term" value="P:lipid A biosynthetic process"/>
    <property type="evidence" value="ECO:0007669"/>
    <property type="project" value="TreeGrafter"/>
</dbReference>
<feature type="domain" description="Calcineurin-like phosphoesterase" evidence="3">
    <location>
        <begin position="57"/>
        <end position="219"/>
    </location>
</feature>
<comment type="caution">
    <text evidence="4">The sequence shown here is derived from an EMBL/GenBank/DDBJ whole genome shotgun (WGS) entry which is preliminary data.</text>
</comment>
<dbReference type="Gene3D" id="3.60.21.10">
    <property type="match status" value="1"/>
</dbReference>
<evidence type="ECO:0000256" key="2">
    <source>
        <dbReference type="ARBA" id="ARBA00022801"/>
    </source>
</evidence>
<reference evidence="4 5" key="1">
    <citation type="submission" date="2014-04" db="EMBL/GenBank/DDBJ databases">
        <title>The Genome Sequence of Thermoanaerobaculum aquaticum MP-01, The First Cultivated Group 23 Acidobacterium.</title>
        <authorList>
            <person name="Stamps B.W."/>
            <person name="Losey N.A."/>
            <person name="Lawson P.A."/>
            <person name="Stevenson B.S."/>
        </authorList>
    </citation>
    <scope>NUCLEOTIDE SEQUENCE [LARGE SCALE GENOMIC DNA]</scope>
    <source>
        <strain evidence="4 5">MP-01</strain>
    </source>
</reference>
<dbReference type="GO" id="GO:0046872">
    <property type="term" value="F:metal ion binding"/>
    <property type="evidence" value="ECO:0007669"/>
    <property type="project" value="UniProtKB-KW"/>
</dbReference>
<dbReference type="OrthoDB" id="9780884at2"/>
<dbReference type="RefSeq" id="WP_053334944.1">
    <property type="nucleotide sequence ID" value="NZ_JMFG01000013.1"/>
</dbReference>
<keyword evidence="5" id="KW-1185">Reference proteome</keyword>